<feature type="non-terminal residue" evidence="3">
    <location>
        <position position="1"/>
    </location>
</feature>
<dbReference type="Gene3D" id="3.30.70.330">
    <property type="match status" value="1"/>
</dbReference>
<dbReference type="PROSITE" id="PS50102">
    <property type="entry name" value="RRM"/>
    <property type="match status" value="1"/>
</dbReference>
<dbReference type="STRING" id="933852.A0A0C3ANS6"/>
<dbReference type="GO" id="GO:0003723">
    <property type="term" value="F:RNA binding"/>
    <property type="evidence" value="ECO:0007669"/>
    <property type="project" value="UniProtKB-UniRule"/>
</dbReference>
<dbReference type="Pfam" id="PF00076">
    <property type="entry name" value="RRM_1"/>
    <property type="match status" value="1"/>
</dbReference>
<dbReference type="SUPFAM" id="SSF54928">
    <property type="entry name" value="RNA-binding domain, RBD"/>
    <property type="match status" value="1"/>
</dbReference>
<dbReference type="AlphaFoldDB" id="A0A0C3ANS6"/>
<dbReference type="SMART" id="SM00360">
    <property type="entry name" value="RRM"/>
    <property type="match status" value="1"/>
</dbReference>
<dbReference type="InterPro" id="IPR012677">
    <property type="entry name" value="Nucleotide-bd_a/b_plait_sf"/>
</dbReference>
<keyword evidence="4" id="KW-1185">Reference proteome</keyword>
<evidence type="ECO:0000259" key="2">
    <source>
        <dbReference type="PROSITE" id="PS50102"/>
    </source>
</evidence>
<organism evidence="3 4">
    <name type="scientific">Serendipita vermifera MAFF 305830</name>
    <dbReference type="NCBI Taxonomy" id="933852"/>
    <lineage>
        <taxon>Eukaryota</taxon>
        <taxon>Fungi</taxon>
        <taxon>Dikarya</taxon>
        <taxon>Basidiomycota</taxon>
        <taxon>Agaricomycotina</taxon>
        <taxon>Agaricomycetes</taxon>
        <taxon>Sebacinales</taxon>
        <taxon>Serendipitaceae</taxon>
        <taxon>Serendipita</taxon>
    </lineage>
</organism>
<evidence type="ECO:0000256" key="1">
    <source>
        <dbReference type="PROSITE-ProRule" id="PRU00176"/>
    </source>
</evidence>
<dbReference type="OrthoDB" id="446113at2759"/>
<protein>
    <recommendedName>
        <fullName evidence="2">RRM domain-containing protein</fullName>
    </recommendedName>
</protein>
<dbReference type="InterPro" id="IPR035979">
    <property type="entry name" value="RBD_domain_sf"/>
</dbReference>
<dbReference type="Proteomes" id="UP000054097">
    <property type="component" value="Unassembled WGS sequence"/>
</dbReference>
<keyword evidence="1" id="KW-0694">RNA-binding</keyword>
<feature type="domain" description="RRM" evidence="2">
    <location>
        <begin position="7"/>
        <end position="75"/>
    </location>
</feature>
<evidence type="ECO:0000313" key="3">
    <source>
        <dbReference type="EMBL" id="KIM21679.1"/>
    </source>
</evidence>
<dbReference type="InterPro" id="IPR000504">
    <property type="entry name" value="RRM_dom"/>
</dbReference>
<evidence type="ECO:0000313" key="4">
    <source>
        <dbReference type="Proteomes" id="UP000054097"/>
    </source>
</evidence>
<reference evidence="3 4" key="1">
    <citation type="submission" date="2014-04" db="EMBL/GenBank/DDBJ databases">
        <authorList>
            <consortium name="DOE Joint Genome Institute"/>
            <person name="Kuo A."/>
            <person name="Zuccaro A."/>
            <person name="Kohler A."/>
            <person name="Nagy L.G."/>
            <person name="Floudas D."/>
            <person name="Copeland A."/>
            <person name="Barry K.W."/>
            <person name="Cichocki N."/>
            <person name="Veneault-Fourrey C."/>
            <person name="LaButti K."/>
            <person name="Lindquist E.A."/>
            <person name="Lipzen A."/>
            <person name="Lundell T."/>
            <person name="Morin E."/>
            <person name="Murat C."/>
            <person name="Sun H."/>
            <person name="Tunlid A."/>
            <person name="Henrissat B."/>
            <person name="Grigoriev I.V."/>
            <person name="Hibbett D.S."/>
            <person name="Martin F."/>
            <person name="Nordberg H.P."/>
            <person name="Cantor M.N."/>
            <person name="Hua S.X."/>
        </authorList>
    </citation>
    <scope>NUCLEOTIDE SEQUENCE [LARGE SCALE GENOMIC DNA]</scope>
    <source>
        <strain evidence="3 4">MAFF 305830</strain>
    </source>
</reference>
<sequence length="75" mass="8126">SSDPLDTTVFMEGPSPSISEETLHTFVAPFGAIHYVKVPPSKSCGFIQYIRKSDAERAIEAHGGFPIGGYKVRLS</sequence>
<dbReference type="HOGENOM" id="CLU_2677931_0_0_1"/>
<gene>
    <name evidence="3" type="ORF">M408DRAFT_80156</name>
</gene>
<proteinExistence type="predicted"/>
<reference evidence="4" key="2">
    <citation type="submission" date="2015-01" db="EMBL/GenBank/DDBJ databases">
        <title>Evolutionary Origins and Diversification of the Mycorrhizal Mutualists.</title>
        <authorList>
            <consortium name="DOE Joint Genome Institute"/>
            <consortium name="Mycorrhizal Genomics Consortium"/>
            <person name="Kohler A."/>
            <person name="Kuo A."/>
            <person name="Nagy L.G."/>
            <person name="Floudas D."/>
            <person name="Copeland A."/>
            <person name="Barry K.W."/>
            <person name="Cichocki N."/>
            <person name="Veneault-Fourrey C."/>
            <person name="LaButti K."/>
            <person name="Lindquist E.A."/>
            <person name="Lipzen A."/>
            <person name="Lundell T."/>
            <person name="Morin E."/>
            <person name="Murat C."/>
            <person name="Riley R."/>
            <person name="Ohm R."/>
            <person name="Sun H."/>
            <person name="Tunlid A."/>
            <person name="Henrissat B."/>
            <person name="Grigoriev I.V."/>
            <person name="Hibbett D.S."/>
            <person name="Martin F."/>
        </authorList>
    </citation>
    <scope>NUCLEOTIDE SEQUENCE [LARGE SCALE GENOMIC DNA]</scope>
    <source>
        <strain evidence="4">MAFF 305830</strain>
    </source>
</reference>
<dbReference type="EMBL" id="KN824374">
    <property type="protein sequence ID" value="KIM21679.1"/>
    <property type="molecule type" value="Genomic_DNA"/>
</dbReference>
<accession>A0A0C3ANS6</accession>
<name>A0A0C3ANS6_SERVB</name>